<keyword evidence="7" id="KW-1185">Reference proteome</keyword>
<feature type="domain" description="PPM-type phosphatase" evidence="4">
    <location>
        <begin position="933"/>
        <end position="1130"/>
    </location>
</feature>
<gene>
    <name evidence="6" type="ORF">SAMN04488541_100953</name>
</gene>
<dbReference type="EMBL" id="FONY01000009">
    <property type="protein sequence ID" value="SFE89121.1"/>
    <property type="molecule type" value="Genomic_DNA"/>
</dbReference>
<evidence type="ECO:0000256" key="1">
    <source>
        <dbReference type="ARBA" id="ARBA00022801"/>
    </source>
</evidence>
<dbReference type="RefSeq" id="WP_091542164.1">
    <property type="nucleotide sequence ID" value="NZ_FONY01000009.1"/>
</dbReference>
<dbReference type="OrthoDB" id="9806995at2"/>
<name>A0A1I2E9F8_9BACT</name>
<feature type="domain" description="Two component regulator three Y" evidence="5">
    <location>
        <begin position="712"/>
        <end position="763"/>
    </location>
</feature>
<dbReference type="InterPro" id="IPR052016">
    <property type="entry name" value="Bact_Sigma-Reg"/>
</dbReference>
<dbReference type="Gene3D" id="2.60.40.10">
    <property type="entry name" value="Immunoglobulins"/>
    <property type="match status" value="1"/>
</dbReference>
<dbReference type="Gene3D" id="3.60.40.10">
    <property type="entry name" value="PPM-type phosphatase domain"/>
    <property type="match status" value="1"/>
</dbReference>
<accession>A0A1I2E9F8</accession>
<dbReference type="Gene3D" id="2.130.10.10">
    <property type="entry name" value="YVTN repeat-like/Quinoprotein amine dehydrogenase"/>
    <property type="match status" value="2"/>
</dbReference>
<dbReference type="InterPro" id="IPR036457">
    <property type="entry name" value="PPM-type-like_dom_sf"/>
</dbReference>
<dbReference type="Pfam" id="PF07228">
    <property type="entry name" value="SpoIIE"/>
    <property type="match status" value="1"/>
</dbReference>
<keyword evidence="3" id="KW-0732">Signal</keyword>
<dbReference type="Pfam" id="PF07495">
    <property type="entry name" value="Y_Y_Y"/>
    <property type="match status" value="1"/>
</dbReference>
<dbReference type="SUPFAM" id="SSF63829">
    <property type="entry name" value="Calcium-dependent phosphotriesterase"/>
    <property type="match status" value="1"/>
</dbReference>
<feature type="chain" id="PRO_5011761648" evidence="3">
    <location>
        <begin position="21"/>
        <end position="1132"/>
    </location>
</feature>
<protein>
    <submittedName>
        <fullName evidence="6">Serine phosphatase RsbU, regulator of sigma subunit</fullName>
    </submittedName>
</protein>
<proteinExistence type="predicted"/>
<keyword evidence="1" id="KW-0378">Hydrolase</keyword>
<dbReference type="InterPro" id="IPR013783">
    <property type="entry name" value="Ig-like_fold"/>
</dbReference>
<dbReference type="AlphaFoldDB" id="A0A1I2E9F8"/>
<dbReference type="InterPro" id="IPR011123">
    <property type="entry name" value="Y_Y_Y"/>
</dbReference>
<evidence type="ECO:0000259" key="4">
    <source>
        <dbReference type="Pfam" id="PF07228"/>
    </source>
</evidence>
<feature type="coiled-coil region" evidence="2">
    <location>
        <begin position="811"/>
        <end position="887"/>
    </location>
</feature>
<keyword evidence="2" id="KW-0175">Coiled coil</keyword>
<organism evidence="6 7">
    <name type="scientific">Thermoflexibacter ruber</name>
    <dbReference type="NCBI Taxonomy" id="1003"/>
    <lineage>
        <taxon>Bacteria</taxon>
        <taxon>Pseudomonadati</taxon>
        <taxon>Bacteroidota</taxon>
        <taxon>Cytophagia</taxon>
        <taxon>Cytophagales</taxon>
        <taxon>Thermoflexibacteraceae</taxon>
        <taxon>Thermoflexibacter</taxon>
    </lineage>
</organism>
<dbReference type="InterPro" id="IPR015943">
    <property type="entry name" value="WD40/YVTN_repeat-like_dom_sf"/>
</dbReference>
<dbReference type="Proteomes" id="UP000199513">
    <property type="component" value="Unassembled WGS sequence"/>
</dbReference>
<evidence type="ECO:0000256" key="3">
    <source>
        <dbReference type="SAM" id="SignalP"/>
    </source>
</evidence>
<evidence type="ECO:0000256" key="2">
    <source>
        <dbReference type="SAM" id="Coils"/>
    </source>
</evidence>
<dbReference type="STRING" id="1003.SAMN04488541_100953"/>
<dbReference type="InterPro" id="IPR011110">
    <property type="entry name" value="Reg_prop"/>
</dbReference>
<reference evidence="6 7" key="1">
    <citation type="submission" date="2016-10" db="EMBL/GenBank/DDBJ databases">
        <authorList>
            <person name="de Groot N.N."/>
        </authorList>
    </citation>
    <scope>NUCLEOTIDE SEQUENCE [LARGE SCALE GENOMIC DNA]</scope>
    <source>
        <strain>GEY</strain>
        <strain evidence="7">DSM 9560</strain>
    </source>
</reference>
<evidence type="ECO:0000313" key="7">
    <source>
        <dbReference type="Proteomes" id="UP000199513"/>
    </source>
</evidence>
<dbReference type="SUPFAM" id="SSF101898">
    <property type="entry name" value="NHL repeat"/>
    <property type="match status" value="1"/>
</dbReference>
<dbReference type="Pfam" id="PF07494">
    <property type="entry name" value="Reg_prop"/>
    <property type="match status" value="1"/>
</dbReference>
<dbReference type="PANTHER" id="PTHR43156">
    <property type="entry name" value="STAGE II SPORULATION PROTEIN E-RELATED"/>
    <property type="match status" value="1"/>
</dbReference>
<dbReference type="PANTHER" id="PTHR43156:SF9">
    <property type="entry name" value="HAMP DOMAIN-CONTAINING PROTEIN"/>
    <property type="match status" value="1"/>
</dbReference>
<evidence type="ECO:0000313" key="6">
    <source>
        <dbReference type="EMBL" id="SFE89121.1"/>
    </source>
</evidence>
<dbReference type="GO" id="GO:0016791">
    <property type="term" value="F:phosphatase activity"/>
    <property type="evidence" value="ECO:0007669"/>
    <property type="project" value="TreeGrafter"/>
</dbReference>
<dbReference type="InterPro" id="IPR001932">
    <property type="entry name" value="PPM-type_phosphatase-like_dom"/>
</dbReference>
<evidence type="ECO:0000259" key="5">
    <source>
        <dbReference type="Pfam" id="PF07495"/>
    </source>
</evidence>
<feature type="signal peptide" evidence="3">
    <location>
        <begin position="1"/>
        <end position="20"/>
    </location>
</feature>
<sequence length="1132" mass="130247">MIKYKVFIILFFIFSFPTLSKGQAVTEPNQIGMPFIRNFSPKDYKAGLANWAVVQDKRGVMYFGNDKGVLEYDGVHWRLIKTSNNSSVFSLAVDKDGRIYVGGLRTFGMLVPDSTGYLQYQSLASKIDFTENAFEQVWSIRCVKEGVIFQTDDKLFIHKEKTDIKIIKANSYFTFGYEARGKYYVQQNNIGLTELVDNKLQLVKGTERFKNTIIAQVLPYDKDKIMLCIDEEGLFILDNGRLIPFKTDADVFLKEYRAYSALFLDDNKIALATLGIGLVVLDKKGKIIHIFNKRNGLGDDLVTSFCMDGQGGIWLGLYHGISRLEYPSPLSIFTENSHKISGAVNAIAKHKGEVYIATMSGLYVLKSRNLTKSFTEAEFKKIKDIPVDCWGLLSFGDELIIATYSGLKKLKGEELSVIGEVNPQTFCITRSEKDPNRIFVGSAYSVRSLIKVGNEWVDSGRLDSIREEVQFIKEDKEGNLWIGTKNKGIIKVVFGEFFSLNPKEAKRYGMNEGLPSFSGNHLFLMNGEIRVGTENGIYKYNKQTDKFIYDHAFDVPFNKGKYSVRYPTLDSQGNLWCFSNINEGEICLAVKQTDGSYKYKPKVLSRLNDLQDIQYIFAEENGVIWVSDVDGVYRFDSQEVGKSEFEFNTLIRQISIGKDSVIFKGTYFDEKRVNSLEQPKELMYDFPYKYNTLRFEMSAVSYNDERVNVYQSYLENFDTGWSKWTEDNNKEYTNLPEGTYTYRVRSKDVYGQISKEAVFKFSIQPPWYRTPWAYMLYSVLLGSLVWGFIRWRISAIQKEKEVLAIKVTERTQELADTNQNLKNTLEQLKEQHDIIQQKSNELAEANQRLFDLNKELRKTVSQVQLAHKELERSRDELSRKNENIESSIRYARRIQDAMLPYAAKLNTWFSEYFIFYKPRDIVSGDFYWFTERDGKIIVTAVDCTGHGVPGAFMSMIGFSMLSQVVNENNILEADEILNHLHLGIRHSLKQEETDNRDGMDMALCVIDKQKKILSYSGAKNPLLIYQNGSLEQIKADKMPIGGLQKEGKRAFTKHTFDISQPTTVYMFTDGYHDQFGGEQGKRFMTNNFFLLIEQIAHKPLQEQKQIIEDTMNEWMRGYEQIDDMLIIGLKIS</sequence>